<dbReference type="InterPro" id="IPR015018">
    <property type="entry name" value="DUF1905"/>
</dbReference>
<comment type="caution">
    <text evidence="2">The sequence shown here is derived from an EMBL/GenBank/DDBJ whole genome shotgun (WGS) entry which is preliminary data.</text>
</comment>
<dbReference type="EMBL" id="SSSM01000006">
    <property type="protein sequence ID" value="THG28446.1"/>
    <property type="molecule type" value="Genomic_DNA"/>
</dbReference>
<name>A0A4S4FHE5_9MICO</name>
<protein>
    <submittedName>
        <fullName evidence="2">DUF1905 domain-containing protein</fullName>
    </submittedName>
</protein>
<feature type="compositionally biased region" description="Low complexity" evidence="1">
    <location>
        <begin position="21"/>
        <end position="46"/>
    </location>
</feature>
<feature type="compositionally biased region" description="Basic and acidic residues" evidence="1">
    <location>
        <begin position="47"/>
        <end position="65"/>
    </location>
</feature>
<accession>A0A4S4FHE5</accession>
<sequence length="172" mass="18411">MTSSPPARSRRPAPRARPAWRARTMSCKTATSWSSASTTRSAVSQRRGAEAKTRSRPGRRDDVAKRAHSSIVFTASLNRMTTAQPLDHSFTSVLQGDMGPHKWTCAIMADSHAVLGTGKAVKVIATVDGETISTSMLPHKGGHMLAIKKSVQDAIGKHAGDSVSVHLTQREG</sequence>
<dbReference type="SUPFAM" id="SSF141694">
    <property type="entry name" value="AF2212/PG0164-like"/>
    <property type="match status" value="1"/>
</dbReference>
<evidence type="ECO:0000313" key="3">
    <source>
        <dbReference type="Proteomes" id="UP000309133"/>
    </source>
</evidence>
<evidence type="ECO:0000256" key="1">
    <source>
        <dbReference type="SAM" id="MobiDB-lite"/>
    </source>
</evidence>
<dbReference type="Gene3D" id="2.40.30.100">
    <property type="entry name" value="AF2212/PG0164-like"/>
    <property type="match status" value="1"/>
</dbReference>
<dbReference type="Proteomes" id="UP000309133">
    <property type="component" value="Unassembled WGS sequence"/>
</dbReference>
<evidence type="ECO:0000313" key="2">
    <source>
        <dbReference type="EMBL" id="THG28446.1"/>
    </source>
</evidence>
<keyword evidence="3" id="KW-1185">Reference proteome</keyword>
<dbReference type="InterPro" id="IPR037079">
    <property type="entry name" value="AF2212/PG0164-like_sf"/>
</dbReference>
<proteinExistence type="predicted"/>
<organism evidence="2 3">
    <name type="scientific">Naasia lichenicola</name>
    <dbReference type="NCBI Taxonomy" id="2565933"/>
    <lineage>
        <taxon>Bacteria</taxon>
        <taxon>Bacillati</taxon>
        <taxon>Actinomycetota</taxon>
        <taxon>Actinomycetes</taxon>
        <taxon>Micrococcales</taxon>
        <taxon>Microbacteriaceae</taxon>
        <taxon>Naasia</taxon>
    </lineage>
</organism>
<dbReference type="Pfam" id="PF08922">
    <property type="entry name" value="DUF1905"/>
    <property type="match status" value="1"/>
</dbReference>
<reference evidence="2 3" key="1">
    <citation type="submission" date="2019-04" db="EMBL/GenBank/DDBJ databases">
        <authorList>
            <person name="Jiang L."/>
        </authorList>
    </citation>
    <scope>NUCLEOTIDE SEQUENCE [LARGE SCALE GENOMIC DNA]</scope>
    <source>
        <strain evidence="2 3">YIM 131853</strain>
    </source>
</reference>
<gene>
    <name evidence="2" type="ORF">E6C64_16585</name>
</gene>
<dbReference type="AlphaFoldDB" id="A0A4S4FHE5"/>
<feature type="region of interest" description="Disordered" evidence="1">
    <location>
        <begin position="1"/>
        <end position="65"/>
    </location>
</feature>
<feature type="compositionally biased region" description="Basic residues" evidence="1">
    <location>
        <begin position="8"/>
        <end position="20"/>
    </location>
</feature>